<evidence type="ECO:0000313" key="2">
    <source>
        <dbReference type="EMBL" id="CAA2103697.1"/>
    </source>
</evidence>
<evidence type="ECO:0000259" key="1">
    <source>
        <dbReference type="SMART" id="SM00849"/>
    </source>
</evidence>
<dbReference type="AlphaFoldDB" id="A0A679JCR1"/>
<reference evidence="2" key="1">
    <citation type="submission" date="2019-12" db="EMBL/GenBank/DDBJ databases">
        <authorList>
            <person name="Cremers G."/>
        </authorList>
    </citation>
    <scope>NUCLEOTIDE SEQUENCE</scope>
    <source>
        <strain evidence="2">Mbul1</strain>
    </source>
</reference>
<dbReference type="EMBL" id="LR743504">
    <property type="protein sequence ID" value="CAA2103697.1"/>
    <property type="molecule type" value="Genomic_DNA"/>
</dbReference>
<dbReference type="GO" id="GO:0005737">
    <property type="term" value="C:cytoplasm"/>
    <property type="evidence" value="ECO:0007669"/>
    <property type="project" value="TreeGrafter"/>
</dbReference>
<dbReference type="PANTHER" id="PTHR15032">
    <property type="entry name" value="N-ACYL-PHOSPHATIDYLETHANOLAMINE-HYDROLYZING PHOSPHOLIPASE D"/>
    <property type="match status" value="1"/>
</dbReference>
<dbReference type="InterPro" id="IPR001279">
    <property type="entry name" value="Metallo-B-lactamas"/>
</dbReference>
<gene>
    <name evidence="2" type="ORF">MBUL_02327</name>
</gene>
<organism evidence="2">
    <name type="scientific">Methylobacterium bullatum</name>
    <dbReference type="NCBI Taxonomy" id="570505"/>
    <lineage>
        <taxon>Bacteria</taxon>
        <taxon>Pseudomonadati</taxon>
        <taxon>Pseudomonadota</taxon>
        <taxon>Alphaproteobacteria</taxon>
        <taxon>Hyphomicrobiales</taxon>
        <taxon>Methylobacteriaceae</taxon>
        <taxon>Methylobacterium</taxon>
    </lineage>
</organism>
<dbReference type="SUPFAM" id="SSF56281">
    <property type="entry name" value="Metallo-hydrolase/oxidoreductase"/>
    <property type="match status" value="1"/>
</dbReference>
<dbReference type="PANTHER" id="PTHR15032:SF4">
    <property type="entry name" value="N-ACYL-PHOSPHATIDYLETHANOLAMINE-HYDROLYZING PHOSPHOLIPASE D"/>
    <property type="match status" value="1"/>
</dbReference>
<protein>
    <recommendedName>
        <fullName evidence="1">Metallo-beta-lactamase domain-containing protein</fullName>
    </recommendedName>
</protein>
<dbReference type="Pfam" id="PF12706">
    <property type="entry name" value="Lactamase_B_2"/>
    <property type="match status" value="1"/>
</dbReference>
<name>A0A679JCR1_9HYPH</name>
<accession>A0A679JCR1</accession>
<feature type="domain" description="Metallo-beta-lactamase" evidence="1">
    <location>
        <begin position="110"/>
        <end position="311"/>
    </location>
</feature>
<dbReference type="InterPro" id="IPR036866">
    <property type="entry name" value="RibonucZ/Hydroxyglut_hydro"/>
</dbReference>
<dbReference type="SMART" id="SM00849">
    <property type="entry name" value="Lactamase_B"/>
    <property type="match status" value="1"/>
</dbReference>
<dbReference type="Gene3D" id="3.60.15.10">
    <property type="entry name" value="Ribonuclease Z/Hydroxyacylglutathione hydrolase-like"/>
    <property type="match status" value="1"/>
</dbReference>
<sequence length="365" mass="39986">MRGRYRHLGTMKRQSLLATLSALTVMTLGGVGYAAHRRSKGRNPYYSGPVTDHFDGLQFHGVDQPADKVLGDILRWKRERAGIVWPASFPSPFNDTPPERVGGLRVSFIGHASYLFQVGHRNILVDPVYAQRASPLSVAGPKRVNPPGIAFDALPPIDVVLITHNHYDHLDGPTVARLWQRHQPLIVAPLGNDSILRSFDDTMNVETCDWGQSVDLGGGLTLHMTPANHWSARGLNDKRMALWCSYVLTSPSGVVYHSGDTGLADGAIFRDARERFGPPRLATLPIGAYEPRWFMKAQHMNPADAVVAAGLLGADQVLGHHWGTFRLTDEGIDQPVEALAAACAASGIPPERFVALRPGQVWEPR</sequence>
<proteinExistence type="predicted"/>